<gene>
    <name evidence="1" type="ORF">GCM10009430_06970</name>
</gene>
<name>A0ABP3TP17_9FLAO</name>
<comment type="caution">
    <text evidence="1">The sequence shown here is derived from an EMBL/GenBank/DDBJ whole genome shotgun (WGS) entry which is preliminary data.</text>
</comment>
<sequence length="52" mass="5833">MFSLTKENVGLNKNLLYFKELCNGISEGNIPDVLEDPSCADIRCAQKMKIDI</sequence>
<dbReference type="EMBL" id="BAAAGE010000001">
    <property type="protein sequence ID" value="GAA0714185.1"/>
    <property type="molecule type" value="Genomic_DNA"/>
</dbReference>
<accession>A0ABP3TP17</accession>
<dbReference type="Proteomes" id="UP001501758">
    <property type="component" value="Unassembled WGS sequence"/>
</dbReference>
<proteinExistence type="predicted"/>
<evidence type="ECO:0000313" key="2">
    <source>
        <dbReference type="Proteomes" id="UP001501758"/>
    </source>
</evidence>
<protein>
    <submittedName>
        <fullName evidence="1">Uncharacterized protein</fullName>
    </submittedName>
</protein>
<keyword evidence="2" id="KW-1185">Reference proteome</keyword>
<evidence type="ECO:0000313" key="1">
    <source>
        <dbReference type="EMBL" id="GAA0714185.1"/>
    </source>
</evidence>
<organism evidence="1 2">
    <name type="scientific">Aquimarina litoralis</name>
    <dbReference type="NCBI Taxonomy" id="584605"/>
    <lineage>
        <taxon>Bacteria</taxon>
        <taxon>Pseudomonadati</taxon>
        <taxon>Bacteroidota</taxon>
        <taxon>Flavobacteriia</taxon>
        <taxon>Flavobacteriales</taxon>
        <taxon>Flavobacteriaceae</taxon>
        <taxon>Aquimarina</taxon>
    </lineage>
</organism>
<reference evidence="2" key="1">
    <citation type="journal article" date="2019" name="Int. J. Syst. Evol. Microbiol.">
        <title>The Global Catalogue of Microorganisms (GCM) 10K type strain sequencing project: providing services to taxonomists for standard genome sequencing and annotation.</title>
        <authorList>
            <consortium name="The Broad Institute Genomics Platform"/>
            <consortium name="The Broad Institute Genome Sequencing Center for Infectious Disease"/>
            <person name="Wu L."/>
            <person name="Ma J."/>
        </authorList>
    </citation>
    <scope>NUCLEOTIDE SEQUENCE [LARGE SCALE GENOMIC DNA]</scope>
    <source>
        <strain evidence="2">JCM 15974</strain>
    </source>
</reference>